<reference evidence="3 4" key="1">
    <citation type="submission" date="2016-10" db="EMBL/GenBank/DDBJ databases">
        <authorList>
            <person name="Varghese N."/>
            <person name="Submissions S."/>
        </authorList>
    </citation>
    <scope>NUCLEOTIDE SEQUENCE [LARGE SCALE GENOMIC DNA]</scope>
    <source>
        <strain evidence="1 4">CDM_1</strain>
        <strain evidence="3">CDM_6</strain>
    </source>
</reference>
<evidence type="ECO:0000313" key="3">
    <source>
        <dbReference type="Proteomes" id="UP000199320"/>
    </source>
</evidence>
<dbReference type="Pfam" id="PF19110">
    <property type="entry name" value="DUF5797"/>
    <property type="match status" value="1"/>
</dbReference>
<evidence type="ECO:0000313" key="2">
    <source>
        <dbReference type="EMBL" id="SET59791.1"/>
    </source>
</evidence>
<sequence>MTLSEEATDRLADVVELQPTKNAELQERWDMDSGSEVHQYLENELGDYYFRDDNSLIRATAEAADLVDVEPGIESDPDADGIPSKIRVPELQAQIVAVLAAPDERSESVVSVLHNLRDEYDVDPDAEDVRSGLQSLRRKGVVEVEYRTVPTFRLAVERDDLEVAVAE</sequence>
<dbReference type="OrthoDB" id="213344at2157"/>
<evidence type="ECO:0000313" key="4">
    <source>
        <dbReference type="Proteomes" id="UP000324021"/>
    </source>
</evidence>
<dbReference type="EMBL" id="FOIC01000009">
    <property type="protein sequence ID" value="SET59791.1"/>
    <property type="molecule type" value="Genomic_DNA"/>
</dbReference>
<accession>A0A1I0FN21</accession>
<dbReference type="EMBL" id="FMZP01000007">
    <property type="protein sequence ID" value="SDC76627.1"/>
    <property type="molecule type" value="Genomic_DNA"/>
</dbReference>
<proteinExistence type="predicted"/>
<name>A0A1I0FN21_9EURY</name>
<gene>
    <name evidence="2" type="ORF">SAMN04488694_10919</name>
    <name evidence="1" type="ORF">SAMN05192552_100746</name>
</gene>
<dbReference type="InterPro" id="IPR043815">
    <property type="entry name" value="DUF5797"/>
</dbReference>
<evidence type="ECO:0000313" key="1">
    <source>
        <dbReference type="EMBL" id="SDC76627.1"/>
    </source>
</evidence>
<dbReference type="AlphaFoldDB" id="A0A1I0FN21"/>
<dbReference type="STRING" id="392421.SAMN04488694_10919"/>
<dbReference type="Proteomes" id="UP000199320">
    <property type="component" value="Unassembled WGS sequence"/>
</dbReference>
<organism evidence="2 3">
    <name type="scientific">Natrinema hispanicum</name>
    <dbReference type="NCBI Taxonomy" id="392421"/>
    <lineage>
        <taxon>Archaea</taxon>
        <taxon>Methanobacteriati</taxon>
        <taxon>Methanobacteriota</taxon>
        <taxon>Stenosarchaea group</taxon>
        <taxon>Halobacteria</taxon>
        <taxon>Halobacteriales</taxon>
        <taxon>Natrialbaceae</taxon>
        <taxon>Natrinema</taxon>
    </lineage>
</organism>
<reference evidence="2" key="2">
    <citation type="submission" date="2016-10" db="EMBL/GenBank/DDBJ databases">
        <authorList>
            <person name="de Groot N.N."/>
        </authorList>
    </citation>
    <scope>NUCLEOTIDE SEQUENCE [LARGE SCALE GENOMIC DNA]</scope>
    <source>
        <strain evidence="2">CDM_6</strain>
    </source>
</reference>
<keyword evidence="3" id="KW-1185">Reference proteome</keyword>
<dbReference type="Proteomes" id="UP000324021">
    <property type="component" value="Unassembled WGS sequence"/>
</dbReference>
<protein>
    <submittedName>
        <fullName evidence="2">Uncharacterized protein</fullName>
    </submittedName>
</protein>
<dbReference type="RefSeq" id="WP_092932705.1">
    <property type="nucleotide sequence ID" value="NZ_FMZP01000007.1"/>
</dbReference>